<dbReference type="OMA" id="AFDDNMV"/>
<sequence length="264" mass="30190">MNLSTKEKKEGEQASRSGQHAEARLSQEEYLDKFGVNVYLKDCITLVLENRPEKPLEFIADYLNNALHGKSSTQRSYRYIRLTRRNRQAFMDNLASAYFTLYPDAPGRHSEMQGQSGLTGAQYLSLIKLFCSDFPPEVIESLTKVMDKKTSESISFSYFAAGINACLMYEEFFEHAEYIFNSCDVDAKGQVDYDVFISILRQMNQSSSDVLHESEGWNIPSCKLLDSARNVLAARERGAENKNVTYKEFIMAVIKIFVLRNENK</sequence>
<dbReference type="PANTHER" id="PTHR31932:SF2">
    <property type="entry name" value="TUBULIN POLYGLUTAMYLASE COMPLEX SUBUNIT 1"/>
    <property type="match status" value="1"/>
</dbReference>
<feature type="domain" description="EF-hand" evidence="2">
    <location>
        <begin position="171"/>
        <end position="206"/>
    </location>
</feature>
<organism evidence="3">
    <name type="scientific">Guillardia theta (strain CCMP2712)</name>
    <name type="common">Cryptophyte</name>
    <dbReference type="NCBI Taxonomy" id="905079"/>
    <lineage>
        <taxon>Eukaryota</taxon>
        <taxon>Cryptophyceae</taxon>
        <taxon>Pyrenomonadales</taxon>
        <taxon>Geminigeraceae</taxon>
        <taxon>Guillardia</taxon>
    </lineage>
</organism>
<evidence type="ECO:0000256" key="1">
    <source>
        <dbReference type="SAM" id="MobiDB-lite"/>
    </source>
</evidence>
<dbReference type="CDD" id="cd22959">
    <property type="entry name" value="DD_C11orf49"/>
    <property type="match status" value="1"/>
</dbReference>
<dbReference type="Gene3D" id="1.10.238.10">
    <property type="entry name" value="EF-hand"/>
    <property type="match status" value="1"/>
</dbReference>
<gene>
    <name evidence="3" type="ORF">GUITHDRAFT_107437</name>
</gene>
<dbReference type="InterPro" id="IPR057632">
    <property type="entry name" value="TPGS1_C"/>
</dbReference>
<dbReference type="SUPFAM" id="SSF47473">
    <property type="entry name" value="EF-hand"/>
    <property type="match status" value="1"/>
</dbReference>
<dbReference type="Proteomes" id="UP000011087">
    <property type="component" value="Unassembled WGS sequence"/>
</dbReference>
<dbReference type="KEGG" id="gtt:GUITHDRAFT_107437"/>
<dbReference type="GO" id="GO:0008017">
    <property type="term" value="F:microtubule binding"/>
    <property type="evidence" value="ECO:0007669"/>
    <property type="project" value="TreeGrafter"/>
</dbReference>
<evidence type="ECO:0000313" key="5">
    <source>
        <dbReference type="Proteomes" id="UP000011087"/>
    </source>
</evidence>
<evidence type="ECO:0000313" key="3">
    <source>
        <dbReference type="EMBL" id="EKX46652.1"/>
    </source>
</evidence>
<proteinExistence type="predicted"/>
<dbReference type="PaxDb" id="55529-EKX46652"/>
<dbReference type="Pfam" id="PF24480">
    <property type="entry name" value="TPGS1_C"/>
    <property type="match status" value="1"/>
</dbReference>
<dbReference type="Gene3D" id="1.20.890.10">
    <property type="entry name" value="cAMP-dependent protein kinase regulatory subunit, dimerization-anchoring domain"/>
    <property type="match status" value="1"/>
</dbReference>
<evidence type="ECO:0000313" key="4">
    <source>
        <dbReference type="EnsemblProtists" id="EKX46652"/>
    </source>
</evidence>
<dbReference type="InterPro" id="IPR002048">
    <property type="entry name" value="EF_hand_dom"/>
</dbReference>
<keyword evidence="5" id="KW-1185">Reference proteome</keyword>
<dbReference type="PANTHER" id="PTHR31932">
    <property type="entry name" value="TUBULIN POLYGLUTAMYLASE COMPLEX SUBUNIT 1"/>
    <property type="match status" value="1"/>
</dbReference>
<dbReference type="EMBL" id="JH992993">
    <property type="protein sequence ID" value="EKX46652.1"/>
    <property type="molecule type" value="Genomic_DNA"/>
</dbReference>
<dbReference type="RefSeq" id="XP_005833632.1">
    <property type="nucleotide sequence ID" value="XM_005833575.1"/>
</dbReference>
<dbReference type="HOGENOM" id="CLU_1055408_0_0_1"/>
<reference evidence="4" key="3">
    <citation type="submission" date="2016-03" db="UniProtKB">
        <authorList>
            <consortium name="EnsemblProtists"/>
        </authorList>
    </citation>
    <scope>IDENTIFICATION</scope>
</reference>
<feature type="region of interest" description="Disordered" evidence="1">
    <location>
        <begin position="1"/>
        <end position="22"/>
    </location>
</feature>
<protein>
    <recommendedName>
        <fullName evidence="2">EF-hand domain-containing protein</fullName>
    </recommendedName>
</protein>
<accession>L1JEA6</accession>
<dbReference type="GO" id="GO:0005509">
    <property type="term" value="F:calcium ion binding"/>
    <property type="evidence" value="ECO:0007669"/>
    <property type="project" value="InterPro"/>
</dbReference>
<dbReference type="AlphaFoldDB" id="L1JEA6"/>
<reference evidence="3 5" key="1">
    <citation type="journal article" date="2012" name="Nature">
        <title>Algal genomes reveal evolutionary mosaicism and the fate of nucleomorphs.</title>
        <authorList>
            <consortium name="DOE Joint Genome Institute"/>
            <person name="Curtis B.A."/>
            <person name="Tanifuji G."/>
            <person name="Burki F."/>
            <person name="Gruber A."/>
            <person name="Irimia M."/>
            <person name="Maruyama S."/>
            <person name="Arias M.C."/>
            <person name="Ball S.G."/>
            <person name="Gile G.H."/>
            <person name="Hirakawa Y."/>
            <person name="Hopkins J.F."/>
            <person name="Kuo A."/>
            <person name="Rensing S.A."/>
            <person name="Schmutz J."/>
            <person name="Symeonidi A."/>
            <person name="Elias M."/>
            <person name="Eveleigh R.J."/>
            <person name="Herman E.K."/>
            <person name="Klute M.J."/>
            <person name="Nakayama T."/>
            <person name="Obornik M."/>
            <person name="Reyes-Prieto A."/>
            <person name="Armbrust E.V."/>
            <person name="Aves S.J."/>
            <person name="Beiko R.G."/>
            <person name="Coutinho P."/>
            <person name="Dacks J.B."/>
            <person name="Durnford D.G."/>
            <person name="Fast N.M."/>
            <person name="Green B.R."/>
            <person name="Grisdale C.J."/>
            <person name="Hempel F."/>
            <person name="Henrissat B."/>
            <person name="Hoppner M.P."/>
            <person name="Ishida K."/>
            <person name="Kim E."/>
            <person name="Koreny L."/>
            <person name="Kroth P.G."/>
            <person name="Liu Y."/>
            <person name="Malik S.B."/>
            <person name="Maier U.G."/>
            <person name="McRose D."/>
            <person name="Mock T."/>
            <person name="Neilson J.A."/>
            <person name="Onodera N.T."/>
            <person name="Poole A.M."/>
            <person name="Pritham E.J."/>
            <person name="Richards T.A."/>
            <person name="Rocap G."/>
            <person name="Roy S.W."/>
            <person name="Sarai C."/>
            <person name="Schaack S."/>
            <person name="Shirato S."/>
            <person name="Slamovits C.H."/>
            <person name="Spencer D.F."/>
            <person name="Suzuki S."/>
            <person name="Worden A.Z."/>
            <person name="Zauner S."/>
            <person name="Barry K."/>
            <person name="Bell C."/>
            <person name="Bharti A.K."/>
            <person name="Crow J.A."/>
            <person name="Grimwood J."/>
            <person name="Kramer R."/>
            <person name="Lindquist E."/>
            <person name="Lucas S."/>
            <person name="Salamov A."/>
            <person name="McFadden G.I."/>
            <person name="Lane C.E."/>
            <person name="Keeling P.J."/>
            <person name="Gray M.W."/>
            <person name="Grigoriev I.V."/>
            <person name="Archibald J.M."/>
        </authorList>
    </citation>
    <scope>NUCLEOTIDE SEQUENCE</scope>
    <source>
        <strain evidence="3 5">CCMP2712</strain>
    </source>
</reference>
<dbReference type="PROSITE" id="PS50222">
    <property type="entry name" value="EF_HAND_2"/>
    <property type="match status" value="1"/>
</dbReference>
<dbReference type="EnsemblProtists" id="EKX46652">
    <property type="protein sequence ID" value="EKX46652"/>
    <property type="gene ID" value="GUITHDRAFT_107437"/>
</dbReference>
<reference evidence="5" key="2">
    <citation type="submission" date="2012-11" db="EMBL/GenBank/DDBJ databases">
        <authorList>
            <person name="Kuo A."/>
            <person name="Curtis B.A."/>
            <person name="Tanifuji G."/>
            <person name="Burki F."/>
            <person name="Gruber A."/>
            <person name="Irimia M."/>
            <person name="Maruyama S."/>
            <person name="Arias M.C."/>
            <person name="Ball S.G."/>
            <person name="Gile G.H."/>
            <person name="Hirakawa Y."/>
            <person name="Hopkins J.F."/>
            <person name="Rensing S.A."/>
            <person name="Schmutz J."/>
            <person name="Symeonidi A."/>
            <person name="Elias M."/>
            <person name="Eveleigh R.J."/>
            <person name="Herman E.K."/>
            <person name="Klute M.J."/>
            <person name="Nakayama T."/>
            <person name="Obornik M."/>
            <person name="Reyes-Prieto A."/>
            <person name="Armbrust E.V."/>
            <person name="Aves S.J."/>
            <person name="Beiko R.G."/>
            <person name="Coutinho P."/>
            <person name="Dacks J.B."/>
            <person name="Durnford D.G."/>
            <person name="Fast N.M."/>
            <person name="Green B.R."/>
            <person name="Grisdale C."/>
            <person name="Hempe F."/>
            <person name="Henrissat B."/>
            <person name="Hoppner M.P."/>
            <person name="Ishida K.-I."/>
            <person name="Kim E."/>
            <person name="Koreny L."/>
            <person name="Kroth P.G."/>
            <person name="Liu Y."/>
            <person name="Malik S.-B."/>
            <person name="Maier U.G."/>
            <person name="McRose D."/>
            <person name="Mock T."/>
            <person name="Neilson J.A."/>
            <person name="Onodera N.T."/>
            <person name="Poole A.M."/>
            <person name="Pritham E.J."/>
            <person name="Richards T.A."/>
            <person name="Rocap G."/>
            <person name="Roy S.W."/>
            <person name="Sarai C."/>
            <person name="Schaack S."/>
            <person name="Shirato S."/>
            <person name="Slamovits C.H."/>
            <person name="Spencer D.F."/>
            <person name="Suzuki S."/>
            <person name="Worden A.Z."/>
            <person name="Zauner S."/>
            <person name="Barry K."/>
            <person name="Bell C."/>
            <person name="Bharti A.K."/>
            <person name="Crow J.A."/>
            <person name="Grimwood J."/>
            <person name="Kramer R."/>
            <person name="Lindquist E."/>
            <person name="Lucas S."/>
            <person name="Salamov A."/>
            <person name="McFadden G.I."/>
            <person name="Lane C.E."/>
            <person name="Keeling P.J."/>
            <person name="Gray M.W."/>
            <person name="Grigoriev I.V."/>
            <person name="Archibald J.M."/>
        </authorList>
    </citation>
    <scope>NUCLEOTIDE SEQUENCE</scope>
    <source>
        <strain evidence="5">CCMP2712</strain>
    </source>
</reference>
<dbReference type="GeneID" id="17303343"/>
<dbReference type="eggNOG" id="ENOG502QRVN">
    <property type="taxonomic scope" value="Eukaryota"/>
</dbReference>
<dbReference type="OrthoDB" id="64214at2759"/>
<dbReference type="InterPro" id="IPR039235">
    <property type="entry name" value="TPGS1"/>
</dbReference>
<dbReference type="InterPro" id="IPR011992">
    <property type="entry name" value="EF-hand-dom_pair"/>
</dbReference>
<dbReference type="SUPFAM" id="SSF47391">
    <property type="entry name" value="Dimerization-anchoring domain of cAMP-dependent PK regulatory subunit"/>
    <property type="match status" value="1"/>
</dbReference>
<name>L1JEA6_GUITC</name>
<evidence type="ECO:0000259" key="2">
    <source>
        <dbReference type="PROSITE" id="PS50222"/>
    </source>
</evidence>